<dbReference type="Proteomes" id="UP000248349">
    <property type="component" value="Unassembled WGS sequence"/>
</dbReference>
<dbReference type="OrthoDB" id="3182339at2759"/>
<dbReference type="AlphaFoldDB" id="A0A318ZKW3"/>
<name>A0A318ZKW3_9EURO</name>
<protein>
    <submittedName>
        <fullName evidence="1">Uncharacterized protein</fullName>
    </submittedName>
</protein>
<accession>A0A318ZKW3</accession>
<evidence type="ECO:0000313" key="2">
    <source>
        <dbReference type="Proteomes" id="UP000248349"/>
    </source>
</evidence>
<proteinExistence type="predicted"/>
<sequence length="59" mass="6816">QKGLIDFYLLQVVFPREVNEFPYKLYTSAWDLLLKSDQPLTTGFSGTNNNQFLLLYSAP</sequence>
<dbReference type="EMBL" id="KZ821275">
    <property type="protein sequence ID" value="PYH40878.1"/>
    <property type="molecule type" value="Genomic_DNA"/>
</dbReference>
<evidence type="ECO:0000313" key="1">
    <source>
        <dbReference type="EMBL" id="PYH40878.1"/>
    </source>
</evidence>
<gene>
    <name evidence="1" type="ORF">BP01DRAFT_307271</name>
</gene>
<dbReference type="GeneID" id="37073512"/>
<dbReference type="RefSeq" id="XP_025426860.1">
    <property type="nucleotide sequence ID" value="XM_025572284.1"/>
</dbReference>
<organism evidence="1 2">
    <name type="scientific">Aspergillus saccharolyticus JOP 1030-1</name>
    <dbReference type="NCBI Taxonomy" id="1450539"/>
    <lineage>
        <taxon>Eukaryota</taxon>
        <taxon>Fungi</taxon>
        <taxon>Dikarya</taxon>
        <taxon>Ascomycota</taxon>
        <taxon>Pezizomycotina</taxon>
        <taxon>Eurotiomycetes</taxon>
        <taxon>Eurotiomycetidae</taxon>
        <taxon>Eurotiales</taxon>
        <taxon>Aspergillaceae</taxon>
        <taxon>Aspergillus</taxon>
        <taxon>Aspergillus subgen. Circumdati</taxon>
    </lineage>
</organism>
<keyword evidence="2" id="KW-1185">Reference proteome</keyword>
<feature type="non-terminal residue" evidence="1">
    <location>
        <position position="1"/>
    </location>
</feature>
<reference evidence="1 2" key="1">
    <citation type="submission" date="2016-12" db="EMBL/GenBank/DDBJ databases">
        <title>The genomes of Aspergillus section Nigri reveals drivers in fungal speciation.</title>
        <authorList>
            <consortium name="DOE Joint Genome Institute"/>
            <person name="Vesth T.C."/>
            <person name="Nybo J."/>
            <person name="Theobald S."/>
            <person name="Brandl J."/>
            <person name="Frisvad J.C."/>
            <person name="Nielsen K.F."/>
            <person name="Lyhne E.K."/>
            <person name="Kogle M.E."/>
            <person name="Kuo A."/>
            <person name="Riley R."/>
            <person name="Clum A."/>
            <person name="Nolan M."/>
            <person name="Lipzen A."/>
            <person name="Salamov A."/>
            <person name="Henrissat B."/>
            <person name="Wiebenga A."/>
            <person name="De Vries R.P."/>
            <person name="Grigoriev I.V."/>
            <person name="Mortensen U.H."/>
            <person name="Andersen M.R."/>
            <person name="Baker S.E."/>
        </authorList>
    </citation>
    <scope>NUCLEOTIDE SEQUENCE [LARGE SCALE GENOMIC DNA]</scope>
    <source>
        <strain evidence="1 2">JOP 1030-1</strain>
    </source>
</reference>
<dbReference type="STRING" id="1450539.A0A318ZKW3"/>